<feature type="transmembrane region" description="Helical" evidence="14">
    <location>
        <begin position="6"/>
        <end position="26"/>
    </location>
</feature>
<evidence type="ECO:0000313" key="17">
    <source>
        <dbReference type="EMBL" id="EEF62021.1"/>
    </source>
</evidence>
<dbReference type="SUPFAM" id="SSF103473">
    <property type="entry name" value="MFS general substrate transporter"/>
    <property type="match status" value="1"/>
</dbReference>
<dbReference type="RefSeq" id="WP_007413773.1">
    <property type="nucleotide sequence ID" value="NZ_ABOX02000006.1"/>
</dbReference>
<comment type="similarity">
    <text evidence="13">Belongs to the peptidase M48 family.</text>
</comment>
<feature type="binding site" evidence="12">
    <location>
        <position position="358"/>
    </location>
    <ligand>
        <name>Zn(2+)</name>
        <dbReference type="ChEBI" id="CHEBI:29105"/>
        <note>catalytic</note>
    </ligand>
</feature>
<proteinExistence type="inferred from homology"/>
<keyword evidence="5 13" id="KW-0378">Hydrolase</keyword>
<evidence type="ECO:0000256" key="10">
    <source>
        <dbReference type="ARBA" id="ARBA00023136"/>
    </source>
</evidence>
<evidence type="ECO:0000256" key="13">
    <source>
        <dbReference type="RuleBase" id="RU003983"/>
    </source>
</evidence>
<dbReference type="Pfam" id="PF16491">
    <property type="entry name" value="Peptidase_M48_N"/>
    <property type="match status" value="1"/>
</dbReference>
<evidence type="ECO:0000256" key="2">
    <source>
        <dbReference type="ARBA" id="ARBA00022670"/>
    </source>
</evidence>
<keyword evidence="2 13" id="KW-0645">Protease</keyword>
<sequence>MSVTSIVTATALILILARWLAQLWLARLNQKNVLAHANEIPRAFEGTIDRETYHKSVQYTLAKSKYGQLETTYELVVFLLVLFTGVLPWAFGYFTNRFGTSAWSMAAFLFCIMIALSIPSLPFDWYGQFHLEQRFGFNTSTPRLWIMDRVKGLVLGFVIGWPLLVLVLKIVDWTGTFWWLWAWGVMMVFQLIMLVLTPILIMPLFNKFTPLPEGSLRERLLGLGQRTGFHAKSIQVMDGSKRSRHSNAFFTGFGQFRKIVLFDTLIQQLTEPELEAVLAHEIGHYKKKHIPKMLLWSTFGLLVTFYLISLLARQEWFYRSFGFEPGSIVPALLLFALLAGVVTFWFSPIAHWWSRRHEYQADAYAAETMKEPQSLIGALRKLNEKNLSNLTPHPWYSGFYYSHPTLLEREQALLKSAARL</sequence>
<keyword evidence="10 14" id="KW-0472">Membrane</keyword>
<dbReference type="FunFam" id="3.30.2010.10:FF:000002">
    <property type="entry name" value="CAAX prenyl protease"/>
    <property type="match status" value="1"/>
</dbReference>
<dbReference type="PANTHER" id="PTHR10120">
    <property type="entry name" value="CAAX PRENYL PROTEASE 1"/>
    <property type="match status" value="1"/>
</dbReference>
<evidence type="ECO:0000256" key="7">
    <source>
        <dbReference type="ARBA" id="ARBA00022833"/>
    </source>
</evidence>
<keyword evidence="18" id="KW-1185">Reference proteome</keyword>
<dbReference type="Proteomes" id="UP000003688">
    <property type="component" value="Unassembled WGS sequence"/>
</dbReference>
<feature type="transmembrane region" description="Helical" evidence="14">
    <location>
        <begin position="152"/>
        <end position="171"/>
    </location>
</feature>
<feature type="active site" description="Proton donor" evidence="11">
    <location>
        <position position="362"/>
    </location>
</feature>
<evidence type="ECO:0000256" key="14">
    <source>
        <dbReference type="SAM" id="Phobius"/>
    </source>
</evidence>
<dbReference type="EMBL" id="ABOX02000006">
    <property type="protein sequence ID" value="EEF62021.1"/>
    <property type="molecule type" value="Genomic_DNA"/>
</dbReference>
<evidence type="ECO:0000256" key="5">
    <source>
        <dbReference type="ARBA" id="ARBA00022801"/>
    </source>
</evidence>
<evidence type="ECO:0000256" key="11">
    <source>
        <dbReference type="PIRSR" id="PIRSR627057-1"/>
    </source>
</evidence>
<feature type="domain" description="CAAX prenyl protease 1 N-terminal" evidence="16">
    <location>
        <begin position="31"/>
        <end position="207"/>
    </location>
</feature>
<evidence type="ECO:0000313" key="18">
    <source>
        <dbReference type="Proteomes" id="UP000003688"/>
    </source>
</evidence>
<comment type="subcellular location">
    <subcellularLocation>
        <location evidence="1">Endoplasmic reticulum membrane</location>
        <topology evidence="1">Multi-pass membrane protein</topology>
    </subcellularLocation>
</comment>
<dbReference type="GO" id="GO:0071586">
    <property type="term" value="P:CAAX-box protein processing"/>
    <property type="evidence" value="ECO:0007669"/>
    <property type="project" value="InterPro"/>
</dbReference>
<evidence type="ECO:0000256" key="4">
    <source>
        <dbReference type="ARBA" id="ARBA00022723"/>
    </source>
</evidence>
<keyword evidence="4 12" id="KW-0479">Metal-binding</keyword>
<dbReference type="InterPro" id="IPR036259">
    <property type="entry name" value="MFS_trans_sf"/>
</dbReference>
<evidence type="ECO:0000256" key="9">
    <source>
        <dbReference type="ARBA" id="ARBA00023049"/>
    </source>
</evidence>
<dbReference type="AlphaFoldDB" id="B9XD75"/>
<feature type="binding site" evidence="12">
    <location>
        <position position="284"/>
    </location>
    <ligand>
        <name>Zn(2+)</name>
        <dbReference type="ChEBI" id="CHEBI:29105"/>
        <note>catalytic</note>
    </ligand>
</feature>
<evidence type="ECO:0000256" key="3">
    <source>
        <dbReference type="ARBA" id="ARBA00022692"/>
    </source>
</evidence>
<feature type="domain" description="Peptidase M48" evidence="15">
    <location>
        <begin position="211"/>
        <end position="415"/>
    </location>
</feature>
<evidence type="ECO:0000256" key="1">
    <source>
        <dbReference type="ARBA" id="ARBA00004477"/>
    </source>
</evidence>
<accession>B9XD75</accession>
<keyword evidence="7 12" id="KW-0862">Zinc</keyword>
<dbReference type="InterPro" id="IPR001915">
    <property type="entry name" value="Peptidase_M48"/>
</dbReference>
<keyword evidence="3 14" id="KW-0812">Transmembrane</keyword>
<evidence type="ECO:0000259" key="15">
    <source>
        <dbReference type="Pfam" id="PF01435"/>
    </source>
</evidence>
<feature type="transmembrane region" description="Helical" evidence="14">
    <location>
        <begin position="103"/>
        <end position="126"/>
    </location>
</feature>
<comment type="cofactor">
    <cofactor evidence="12 13">
        <name>Zn(2+)</name>
        <dbReference type="ChEBI" id="CHEBI:29105"/>
    </cofactor>
    <text evidence="12 13">Binds 1 zinc ion per subunit.</text>
</comment>
<feature type="transmembrane region" description="Helical" evidence="14">
    <location>
        <begin position="73"/>
        <end position="91"/>
    </location>
</feature>
<dbReference type="GO" id="GO:0004222">
    <property type="term" value="F:metalloendopeptidase activity"/>
    <property type="evidence" value="ECO:0007669"/>
    <property type="project" value="InterPro"/>
</dbReference>
<dbReference type="STRING" id="320771.Cflav_PD6296"/>
<organism evidence="17 18">
    <name type="scientific">Pedosphaera parvula (strain Ellin514)</name>
    <dbReference type="NCBI Taxonomy" id="320771"/>
    <lineage>
        <taxon>Bacteria</taxon>
        <taxon>Pseudomonadati</taxon>
        <taxon>Verrucomicrobiota</taxon>
        <taxon>Pedosphaerae</taxon>
        <taxon>Pedosphaerales</taxon>
        <taxon>Pedosphaeraceae</taxon>
        <taxon>Pedosphaera</taxon>
    </lineage>
</organism>
<reference evidence="17 18" key="1">
    <citation type="journal article" date="2011" name="J. Bacteriol.">
        <title>Genome sequence of 'Pedosphaera parvula' Ellin514, an aerobic Verrucomicrobial isolate from pasture soil.</title>
        <authorList>
            <person name="Kant R."/>
            <person name="van Passel M.W."/>
            <person name="Sangwan P."/>
            <person name="Palva A."/>
            <person name="Lucas S."/>
            <person name="Copeland A."/>
            <person name="Lapidus A."/>
            <person name="Glavina Del Rio T."/>
            <person name="Dalin E."/>
            <person name="Tice H."/>
            <person name="Bruce D."/>
            <person name="Goodwin L."/>
            <person name="Pitluck S."/>
            <person name="Chertkov O."/>
            <person name="Larimer F.W."/>
            <person name="Land M.L."/>
            <person name="Hauser L."/>
            <person name="Brettin T.S."/>
            <person name="Detter J.C."/>
            <person name="Han S."/>
            <person name="de Vos W.M."/>
            <person name="Janssen P.H."/>
            <person name="Smidt H."/>
        </authorList>
    </citation>
    <scope>NUCLEOTIDE SEQUENCE [LARGE SCALE GENOMIC DNA]</scope>
    <source>
        <strain evidence="17 18">Ellin514</strain>
    </source>
</reference>
<dbReference type="Pfam" id="PF01435">
    <property type="entry name" value="Peptidase_M48"/>
    <property type="match status" value="1"/>
</dbReference>
<gene>
    <name evidence="17" type="ORF">Cflav_PD6296</name>
</gene>
<keyword evidence="8 14" id="KW-1133">Transmembrane helix</keyword>
<feature type="active site" evidence="11">
    <location>
        <position position="281"/>
    </location>
</feature>
<dbReference type="CDD" id="cd07343">
    <property type="entry name" value="M48A_Zmpste24p_like"/>
    <property type="match status" value="1"/>
</dbReference>
<dbReference type="GO" id="GO:0046872">
    <property type="term" value="F:metal ion binding"/>
    <property type="evidence" value="ECO:0007669"/>
    <property type="project" value="UniProtKB-KW"/>
</dbReference>
<feature type="binding site" evidence="12">
    <location>
        <position position="280"/>
    </location>
    <ligand>
        <name>Zn(2+)</name>
        <dbReference type="ChEBI" id="CHEBI:29105"/>
        <note>catalytic</note>
    </ligand>
</feature>
<comment type="caution">
    <text evidence="17">The sequence shown here is derived from an EMBL/GenBank/DDBJ whole genome shotgun (WGS) entry which is preliminary data.</text>
</comment>
<protein>
    <submittedName>
        <fullName evidence="17">Ste24 endopeptidase</fullName>
        <ecNumber evidence="17">3.4.24.84</ecNumber>
    </submittedName>
</protein>
<evidence type="ECO:0000259" key="16">
    <source>
        <dbReference type="Pfam" id="PF16491"/>
    </source>
</evidence>
<feature type="transmembrane region" description="Helical" evidence="14">
    <location>
        <begin position="177"/>
        <end position="201"/>
    </location>
</feature>
<keyword evidence="9 13" id="KW-0482">Metalloprotease</keyword>
<dbReference type="EC" id="3.4.24.84" evidence="17"/>
<keyword evidence="6" id="KW-0256">Endoplasmic reticulum</keyword>
<dbReference type="InterPro" id="IPR032456">
    <property type="entry name" value="Peptidase_M48_N"/>
</dbReference>
<evidence type="ECO:0000256" key="8">
    <source>
        <dbReference type="ARBA" id="ARBA00022989"/>
    </source>
</evidence>
<feature type="transmembrane region" description="Helical" evidence="14">
    <location>
        <begin position="293"/>
        <end position="312"/>
    </location>
</feature>
<dbReference type="InterPro" id="IPR027057">
    <property type="entry name" value="CAXX_Prtase_1"/>
</dbReference>
<dbReference type="Gene3D" id="3.30.2010.10">
    <property type="entry name" value="Metalloproteases ('zincins'), catalytic domain"/>
    <property type="match status" value="1"/>
</dbReference>
<dbReference type="OrthoDB" id="9781930at2"/>
<evidence type="ECO:0000256" key="12">
    <source>
        <dbReference type="PIRSR" id="PIRSR627057-2"/>
    </source>
</evidence>
<name>B9XD75_PEDPL</name>
<evidence type="ECO:0000256" key="6">
    <source>
        <dbReference type="ARBA" id="ARBA00022824"/>
    </source>
</evidence>
<feature type="transmembrane region" description="Helical" evidence="14">
    <location>
        <begin position="327"/>
        <end position="346"/>
    </location>
</feature>